<dbReference type="PANTHER" id="PTHR34821">
    <property type="entry name" value="INNER MEMBRANE PROTEIN YDCZ"/>
    <property type="match status" value="1"/>
</dbReference>
<reference evidence="2" key="1">
    <citation type="submission" date="2014-09" db="EMBL/GenBank/DDBJ databases">
        <title>Draft genome sequence of an oleaginous Mucoromycotina fungus Mucor ambiguus NBRC6742.</title>
        <authorList>
            <person name="Takeda I."/>
            <person name="Yamane N."/>
            <person name="Morita T."/>
            <person name="Tamano K."/>
            <person name="Machida M."/>
            <person name="Baker S."/>
            <person name="Koike H."/>
        </authorList>
    </citation>
    <scope>NUCLEOTIDE SEQUENCE</scope>
    <source>
        <strain evidence="2">NBRC 6742</strain>
    </source>
</reference>
<proteinExistence type="predicted"/>
<keyword evidence="1" id="KW-0812">Transmembrane</keyword>
<feature type="transmembrane region" description="Helical" evidence="1">
    <location>
        <begin position="81"/>
        <end position="100"/>
    </location>
</feature>
<feature type="transmembrane region" description="Helical" evidence="1">
    <location>
        <begin position="137"/>
        <end position="155"/>
    </location>
</feature>
<dbReference type="EMBL" id="DF837029">
    <property type="protein sequence ID" value="GAN11602.1"/>
    <property type="molecule type" value="Genomic_DNA"/>
</dbReference>
<name>A0A0C9N6A4_9FUNG</name>
<feature type="transmembrane region" description="Helical" evidence="1">
    <location>
        <begin position="42"/>
        <end position="61"/>
    </location>
</feature>
<organism evidence="2">
    <name type="scientific">Mucor ambiguus</name>
    <dbReference type="NCBI Taxonomy" id="91626"/>
    <lineage>
        <taxon>Eukaryota</taxon>
        <taxon>Fungi</taxon>
        <taxon>Fungi incertae sedis</taxon>
        <taxon>Mucoromycota</taxon>
        <taxon>Mucoromycotina</taxon>
        <taxon>Mucoromycetes</taxon>
        <taxon>Mucorales</taxon>
        <taxon>Mucorineae</taxon>
        <taxon>Mucoraceae</taxon>
        <taxon>Mucor</taxon>
    </lineage>
</organism>
<dbReference type="Pfam" id="PF04657">
    <property type="entry name" value="DMT_YdcZ"/>
    <property type="match status" value="1"/>
</dbReference>
<evidence type="ECO:0000313" key="3">
    <source>
        <dbReference type="Proteomes" id="UP000053815"/>
    </source>
</evidence>
<keyword evidence="1" id="KW-1133">Transmembrane helix</keyword>
<protein>
    <submittedName>
        <fullName evidence="2">Membrane protein</fullName>
    </submittedName>
</protein>
<feature type="transmembrane region" description="Helical" evidence="1">
    <location>
        <begin position="109"/>
        <end position="131"/>
    </location>
</feature>
<evidence type="ECO:0000313" key="2">
    <source>
        <dbReference type="EMBL" id="GAN11602.1"/>
    </source>
</evidence>
<dbReference type="InterPro" id="IPR006750">
    <property type="entry name" value="YdcZ"/>
</dbReference>
<dbReference type="PANTHER" id="PTHR34821:SF2">
    <property type="entry name" value="INNER MEMBRANE PROTEIN YDCZ"/>
    <property type="match status" value="1"/>
</dbReference>
<keyword evidence="1" id="KW-0472">Membrane</keyword>
<evidence type="ECO:0000256" key="1">
    <source>
        <dbReference type="SAM" id="Phobius"/>
    </source>
</evidence>
<accession>A0A0C9N6A4</accession>
<sequence>MPTADLLDNQVFSGFLLVAAGCTLALQSGCNATLTRYGGRSFSSVMSFGIGLLCCLIFFGVDIGALGTPLPTGHLLEAPGYAWIGGFCGFFYVASNILAVPRLGVGTSLALFVCAQVITACLIDNWGLVGVEVRPYTTWRILASLGAVFCVFVITRY</sequence>
<dbReference type="AlphaFoldDB" id="A0A0C9N6A4"/>
<gene>
    <name evidence="2" type="ORF">MAM1_0740c11176</name>
</gene>
<dbReference type="GO" id="GO:0005886">
    <property type="term" value="C:plasma membrane"/>
    <property type="evidence" value="ECO:0007669"/>
    <property type="project" value="TreeGrafter"/>
</dbReference>
<dbReference type="OrthoDB" id="5559077at2759"/>
<keyword evidence="3" id="KW-1185">Reference proteome</keyword>
<feature type="transmembrane region" description="Helical" evidence="1">
    <location>
        <begin position="12"/>
        <end position="30"/>
    </location>
</feature>
<dbReference type="Proteomes" id="UP000053815">
    <property type="component" value="Unassembled WGS sequence"/>
</dbReference>